<keyword evidence="1" id="KW-0472">Membrane</keyword>
<comment type="caution">
    <text evidence="2">The sequence shown here is derived from an EMBL/GenBank/DDBJ whole genome shotgun (WGS) entry which is preliminary data.</text>
</comment>
<keyword evidence="1" id="KW-0812">Transmembrane</keyword>
<sequence length="171" mass="18897">MAYPEDKIKIPYHRIRGTKDSALIREVLNGAQERALRIFQFSAVLGALSVFLIESGKISVEVPLLTKSLFLLGLLLLFVGVQHLPTFVFFRGEKTLRKWIDRQTCVLRGVEFVLLAGVLLVIVSAGKFLWDSGLLAGTSTPVVCTQQVSLEFEKMDGTSVSIQRCSDGIAK</sequence>
<dbReference type="Proteomes" id="UP000478892">
    <property type="component" value="Unassembled WGS sequence"/>
</dbReference>
<feature type="transmembrane region" description="Helical" evidence="1">
    <location>
        <begin position="110"/>
        <end position="130"/>
    </location>
</feature>
<dbReference type="RefSeq" id="WP_157021532.1">
    <property type="nucleotide sequence ID" value="NZ_WQLV01000002.1"/>
</dbReference>
<name>A0A6L6WD90_9RHOB</name>
<gene>
    <name evidence="2" type="ORF">GO984_05435</name>
</gene>
<feature type="transmembrane region" description="Helical" evidence="1">
    <location>
        <begin position="35"/>
        <end position="53"/>
    </location>
</feature>
<feature type="transmembrane region" description="Helical" evidence="1">
    <location>
        <begin position="68"/>
        <end position="90"/>
    </location>
</feature>
<evidence type="ECO:0000313" key="2">
    <source>
        <dbReference type="EMBL" id="MVO15248.1"/>
    </source>
</evidence>
<evidence type="ECO:0000313" key="3">
    <source>
        <dbReference type="Proteomes" id="UP000478892"/>
    </source>
</evidence>
<dbReference type="AlphaFoldDB" id="A0A6L6WD90"/>
<proteinExistence type="predicted"/>
<accession>A0A6L6WD90</accession>
<dbReference type="EMBL" id="WQLV01000002">
    <property type="protein sequence ID" value="MVO15248.1"/>
    <property type="molecule type" value="Genomic_DNA"/>
</dbReference>
<organism evidence="2 3">
    <name type="scientific">Parasedimentitalea huanghaiensis</name>
    <dbReference type="NCBI Taxonomy" id="2682100"/>
    <lineage>
        <taxon>Bacteria</taxon>
        <taxon>Pseudomonadati</taxon>
        <taxon>Pseudomonadota</taxon>
        <taxon>Alphaproteobacteria</taxon>
        <taxon>Rhodobacterales</taxon>
        <taxon>Paracoccaceae</taxon>
        <taxon>Parasedimentitalea</taxon>
    </lineage>
</organism>
<keyword evidence="1" id="KW-1133">Transmembrane helix</keyword>
<evidence type="ECO:0000256" key="1">
    <source>
        <dbReference type="SAM" id="Phobius"/>
    </source>
</evidence>
<protein>
    <submittedName>
        <fullName evidence="2">Uncharacterized protein</fullName>
    </submittedName>
</protein>
<keyword evidence="3" id="KW-1185">Reference proteome</keyword>
<reference evidence="2 3" key="1">
    <citation type="submission" date="2019-12" db="EMBL/GenBank/DDBJ databases">
        <authorList>
            <person name="Zhang Y.-J."/>
        </authorList>
    </citation>
    <scope>NUCLEOTIDE SEQUENCE [LARGE SCALE GENOMIC DNA]</scope>
    <source>
        <strain evidence="2 3">CY05</strain>
    </source>
</reference>